<dbReference type="EMBL" id="NFEZ01000004">
    <property type="protein sequence ID" value="PLT45069.1"/>
    <property type="molecule type" value="Genomic_DNA"/>
</dbReference>
<protein>
    <submittedName>
        <fullName evidence="8">Putative two-component system response regulator</fullName>
    </submittedName>
</protein>
<evidence type="ECO:0000259" key="7">
    <source>
        <dbReference type="PROSITE" id="PS50110"/>
    </source>
</evidence>
<dbReference type="CDD" id="cd06170">
    <property type="entry name" value="LuxR_C_like"/>
    <property type="match status" value="1"/>
</dbReference>
<dbReference type="GO" id="GO:0003677">
    <property type="term" value="F:DNA binding"/>
    <property type="evidence" value="ECO:0007669"/>
    <property type="project" value="UniProtKB-KW"/>
</dbReference>
<evidence type="ECO:0000259" key="6">
    <source>
        <dbReference type="PROSITE" id="PS50043"/>
    </source>
</evidence>
<dbReference type="Pfam" id="PF00072">
    <property type="entry name" value="Response_reg"/>
    <property type="match status" value="1"/>
</dbReference>
<dbReference type="Proteomes" id="UP000234789">
    <property type="component" value="Unassembled WGS sequence"/>
</dbReference>
<dbReference type="SUPFAM" id="SSF46894">
    <property type="entry name" value="C-terminal effector domain of the bipartite response regulators"/>
    <property type="match status" value="1"/>
</dbReference>
<proteinExistence type="predicted"/>
<dbReference type="PROSITE" id="PS50110">
    <property type="entry name" value="RESPONSE_REGULATORY"/>
    <property type="match status" value="1"/>
</dbReference>
<dbReference type="PROSITE" id="PS50043">
    <property type="entry name" value="HTH_LUXR_2"/>
    <property type="match status" value="1"/>
</dbReference>
<feature type="modified residue" description="4-aspartylphosphate" evidence="5">
    <location>
        <position position="36"/>
    </location>
</feature>
<feature type="domain" description="HTH luxR-type" evidence="6">
    <location>
        <begin position="142"/>
        <end position="207"/>
    </location>
</feature>
<reference evidence="8 9" key="1">
    <citation type="submission" date="2017-05" db="EMBL/GenBank/DDBJ databases">
        <title>Functional genome analysis of Paenibacillus pasadenensis strain R16: insights on endophytic life style and antifungal activity.</title>
        <authorList>
            <person name="Passera A."/>
            <person name="Marcolungo L."/>
            <person name="Casati P."/>
            <person name="Brasca M."/>
            <person name="Quaglino F."/>
            <person name="Delledonne M."/>
        </authorList>
    </citation>
    <scope>NUCLEOTIDE SEQUENCE [LARGE SCALE GENOMIC DNA]</scope>
    <source>
        <strain evidence="8 9">R16</strain>
    </source>
</reference>
<accession>A0A2N5N461</accession>
<comment type="caution">
    <text evidence="8">The sequence shown here is derived from an EMBL/GenBank/DDBJ whole genome shotgun (WGS) entry which is preliminary data.</text>
</comment>
<dbReference type="InterPro" id="IPR016032">
    <property type="entry name" value="Sig_transdc_resp-reg_C-effctor"/>
</dbReference>
<evidence type="ECO:0000256" key="5">
    <source>
        <dbReference type="PROSITE-ProRule" id="PRU00169"/>
    </source>
</evidence>
<evidence type="ECO:0000256" key="4">
    <source>
        <dbReference type="ARBA" id="ARBA00023163"/>
    </source>
</evidence>
<dbReference type="InterPro" id="IPR039420">
    <property type="entry name" value="WalR-like"/>
</dbReference>
<dbReference type="CDD" id="cd17535">
    <property type="entry name" value="REC_NarL-like"/>
    <property type="match status" value="1"/>
</dbReference>
<evidence type="ECO:0000256" key="2">
    <source>
        <dbReference type="ARBA" id="ARBA00023015"/>
    </source>
</evidence>
<dbReference type="Pfam" id="PF00196">
    <property type="entry name" value="GerE"/>
    <property type="match status" value="1"/>
</dbReference>
<evidence type="ECO:0000313" key="8">
    <source>
        <dbReference type="EMBL" id="PLT45069.1"/>
    </source>
</evidence>
<dbReference type="GO" id="GO:0006355">
    <property type="term" value="P:regulation of DNA-templated transcription"/>
    <property type="evidence" value="ECO:0007669"/>
    <property type="project" value="InterPro"/>
</dbReference>
<evidence type="ECO:0000313" key="9">
    <source>
        <dbReference type="Proteomes" id="UP000234789"/>
    </source>
</evidence>
<name>A0A2N5N461_9BACL</name>
<keyword evidence="2" id="KW-0805">Transcription regulation</keyword>
<dbReference type="InterPro" id="IPR058245">
    <property type="entry name" value="NreC/VraR/RcsB-like_REC"/>
</dbReference>
<evidence type="ECO:0000256" key="3">
    <source>
        <dbReference type="ARBA" id="ARBA00023125"/>
    </source>
</evidence>
<organism evidence="8 9">
    <name type="scientific">Paenibacillus pasadenensis</name>
    <dbReference type="NCBI Taxonomy" id="217090"/>
    <lineage>
        <taxon>Bacteria</taxon>
        <taxon>Bacillati</taxon>
        <taxon>Bacillota</taxon>
        <taxon>Bacilli</taxon>
        <taxon>Bacillales</taxon>
        <taxon>Paenibacillaceae</taxon>
        <taxon>Paenibacillus</taxon>
    </lineage>
</organism>
<dbReference type="AlphaFoldDB" id="A0A2N5N461"/>
<gene>
    <name evidence="8" type="ORF">B8V81_3500</name>
</gene>
<feature type="domain" description="Response regulatory" evidence="7">
    <location>
        <begin position="1"/>
        <end position="101"/>
    </location>
</feature>
<dbReference type="GO" id="GO:0000160">
    <property type="term" value="P:phosphorelay signal transduction system"/>
    <property type="evidence" value="ECO:0007669"/>
    <property type="project" value="InterPro"/>
</dbReference>
<dbReference type="Gene3D" id="3.40.50.2300">
    <property type="match status" value="1"/>
</dbReference>
<keyword evidence="3" id="KW-0238">DNA-binding</keyword>
<keyword evidence="1 5" id="KW-0597">Phosphoprotein</keyword>
<dbReference type="PANTHER" id="PTHR43214:SF43">
    <property type="entry name" value="TWO-COMPONENT RESPONSE REGULATOR"/>
    <property type="match status" value="1"/>
</dbReference>
<dbReference type="SUPFAM" id="SSF52172">
    <property type="entry name" value="CheY-like"/>
    <property type="match status" value="1"/>
</dbReference>
<keyword evidence="9" id="KW-1185">Reference proteome</keyword>
<dbReference type="PRINTS" id="PR00038">
    <property type="entry name" value="HTHLUXR"/>
</dbReference>
<evidence type="ECO:0000256" key="1">
    <source>
        <dbReference type="ARBA" id="ARBA00022553"/>
    </source>
</evidence>
<dbReference type="SMART" id="SM00448">
    <property type="entry name" value="REC"/>
    <property type="match status" value="1"/>
</dbReference>
<dbReference type="InterPro" id="IPR011006">
    <property type="entry name" value="CheY-like_superfamily"/>
</dbReference>
<dbReference type="InterPro" id="IPR001789">
    <property type="entry name" value="Sig_transdc_resp-reg_receiver"/>
</dbReference>
<dbReference type="SMART" id="SM00421">
    <property type="entry name" value="HTH_LUXR"/>
    <property type="match status" value="1"/>
</dbReference>
<dbReference type="PANTHER" id="PTHR43214">
    <property type="entry name" value="TWO-COMPONENT RESPONSE REGULATOR"/>
    <property type="match status" value="1"/>
</dbReference>
<keyword evidence="4" id="KW-0804">Transcription</keyword>
<dbReference type="InterPro" id="IPR000792">
    <property type="entry name" value="Tscrpt_reg_LuxR_C"/>
</dbReference>
<sequence length="216" mass="23282">MIVSEDPFFEIAGEASGGEEAVARAEELQPDLILMDIRMPGVGGLEATSRIKASLPSVKIVMVTVSDDIADLFEAIKRGAQGYLLKNLSPSAWLDYLRAVSLDQAPMSRELATRILQEFLPGGRASASADPRTAIPSSPRMAAPALSPLTEREKEILERVARGDSNREAASALGISENTVKNHLKNILQKLHLDNRVQLARYAYENGLMDRGAGGG</sequence>